<dbReference type="InterPro" id="IPR041426">
    <property type="entry name" value="Mos1_HTH"/>
</dbReference>
<dbReference type="GO" id="GO:0003690">
    <property type="term" value="F:double-stranded DNA binding"/>
    <property type="evidence" value="ECO:0007669"/>
    <property type="project" value="TreeGrafter"/>
</dbReference>
<dbReference type="GO" id="GO:0015074">
    <property type="term" value="P:DNA integration"/>
    <property type="evidence" value="ECO:0007669"/>
    <property type="project" value="TreeGrafter"/>
</dbReference>
<dbReference type="PANTHER" id="PTHR46060">
    <property type="entry name" value="MARINER MOS1 TRANSPOSASE-LIKE PROTEIN"/>
    <property type="match status" value="1"/>
</dbReference>
<name>A0A2L2YKG7_PARTP</name>
<dbReference type="EMBL" id="IAAA01037478">
    <property type="protein sequence ID" value="LAA08612.1"/>
    <property type="molecule type" value="mRNA"/>
</dbReference>
<evidence type="ECO:0000313" key="2">
    <source>
        <dbReference type="EMBL" id="LAA08612.1"/>
    </source>
</evidence>
<reference evidence="2" key="1">
    <citation type="journal article" date="2016" name="Mol. Ecol. Resour.">
        <title>Evaluation of the impact of RNA preservation methods of spiders for de novo transcriptome assembly.</title>
        <authorList>
            <person name="Kono N."/>
            <person name="Nakamura H."/>
            <person name="Ito Y."/>
            <person name="Tomita M."/>
            <person name="Arakawa K."/>
        </authorList>
    </citation>
    <scope>NUCLEOTIDE SEQUENCE</scope>
    <source>
        <tissue evidence="2">Whole body</tissue>
    </source>
</reference>
<dbReference type="GO" id="GO:0003697">
    <property type="term" value="F:single-stranded DNA binding"/>
    <property type="evidence" value="ECO:0007669"/>
    <property type="project" value="TreeGrafter"/>
</dbReference>
<dbReference type="GO" id="GO:0000729">
    <property type="term" value="P:DNA double-strand break processing"/>
    <property type="evidence" value="ECO:0007669"/>
    <property type="project" value="TreeGrafter"/>
</dbReference>
<dbReference type="PANTHER" id="PTHR46060:SF2">
    <property type="entry name" value="HISTONE-LYSINE N-METHYLTRANSFERASE SETMAR"/>
    <property type="match status" value="1"/>
</dbReference>
<dbReference type="GO" id="GO:0000014">
    <property type="term" value="F:single-stranded DNA endodeoxyribonuclease activity"/>
    <property type="evidence" value="ECO:0007669"/>
    <property type="project" value="TreeGrafter"/>
</dbReference>
<dbReference type="GO" id="GO:0005634">
    <property type="term" value="C:nucleus"/>
    <property type="evidence" value="ECO:0007669"/>
    <property type="project" value="TreeGrafter"/>
</dbReference>
<dbReference type="GO" id="GO:0032259">
    <property type="term" value="P:methylation"/>
    <property type="evidence" value="ECO:0007669"/>
    <property type="project" value="UniProtKB-KW"/>
</dbReference>
<evidence type="ECO:0000259" key="1">
    <source>
        <dbReference type="Pfam" id="PF17906"/>
    </source>
</evidence>
<dbReference type="InterPro" id="IPR052709">
    <property type="entry name" value="Transposase-MT_Hybrid"/>
</dbReference>
<accession>A0A2L2YKG7</accession>
<dbReference type="Gene3D" id="1.10.10.1450">
    <property type="match status" value="1"/>
</dbReference>
<dbReference type="AlphaFoldDB" id="A0A2L2YKG7"/>
<keyword evidence="2" id="KW-0808">Transferase</keyword>
<dbReference type="GO" id="GO:0006303">
    <property type="term" value="P:double-strand break repair via nonhomologous end joining"/>
    <property type="evidence" value="ECO:0007669"/>
    <property type="project" value="TreeGrafter"/>
</dbReference>
<feature type="domain" description="Mos1 transposase HTH" evidence="1">
    <location>
        <begin position="5"/>
        <end position="52"/>
    </location>
</feature>
<dbReference type="Pfam" id="PF17906">
    <property type="entry name" value="HTH_48"/>
    <property type="match status" value="1"/>
</dbReference>
<dbReference type="GO" id="GO:0031297">
    <property type="term" value="P:replication fork processing"/>
    <property type="evidence" value="ECO:0007669"/>
    <property type="project" value="TreeGrafter"/>
</dbReference>
<dbReference type="GO" id="GO:0046975">
    <property type="term" value="F:histone H3K36 methyltransferase activity"/>
    <property type="evidence" value="ECO:0007669"/>
    <property type="project" value="TreeGrafter"/>
</dbReference>
<keyword evidence="2" id="KW-0489">Methyltransferase</keyword>
<dbReference type="GO" id="GO:0044774">
    <property type="term" value="P:mitotic DNA integrity checkpoint signaling"/>
    <property type="evidence" value="ECO:0007669"/>
    <property type="project" value="TreeGrafter"/>
</dbReference>
<dbReference type="GO" id="GO:0042800">
    <property type="term" value="F:histone H3K4 methyltransferase activity"/>
    <property type="evidence" value="ECO:0007669"/>
    <property type="project" value="TreeGrafter"/>
</dbReference>
<organism evidence="2">
    <name type="scientific">Parasteatoda tepidariorum</name>
    <name type="common">Common house spider</name>
    <name type="synonym">Achaearanea tepidariorum</name>
    <dbReference type="NCBI Taxonomy" id="114398"/>
    <lineage>
        <taxon>Eukaryota</taxon>
        <taxon>Metazoa</taxon>
        <taxon>Ecdysozoa</taxon>
        <taxon>Arthropoda</taxon>
        <taxon>Chelicerata</taxon>
        <taxon>Arachnida</taxon>
        <taxon>Araneae</taxon>
        <taxon>Araneomorphae</taxon>
        <taxon>Entelegynae</taxon>
        <taxon>Araneoidea</taxon>
        <taxon>Theridiidae</taxon>
        <taxon>Parasteatoda</taxon>
    </lineage>
</organism>
<protein>
    <submittedName>
        <fullName evidence="2">Histone-lysine N-methyltransferase SETMAR-like</fullName>
    </submittedName>
</protein>
<proteinExistence type="evidence at transcript level"/>
<dbReference type="GO" id="GO:0000793">
    <property type="term" value="C:condensed chromosome"/>
    <property type="evidence" value="ECO:0007669"/>
    <property type="project" value="TreeGrafter"/>
</dbReference>
<dbReference type="OrthoDB" id="6431778at2759"/>
<dbReference type="GO" id="GO:0035861">
    <property type="term" value="C:site of double-strand break"/>
    <property type="evidence" value="ECO:0007669"/>
    <property type="project" value="TreeGrafter"/>
</dbReference>
<dbReference type="GO" id="GO:0044547">
    <property type="term" value="F:DNA topoisomerase binding"/>
    <property type="evidence" value="ECO:0007669"/>
    <property type="project" value="TreeGrafter"/>
</dbReference>
<sequence>MERNKQHFSHILLFYYRKGKNAVHARKKLTNAYREDVLTVRQCKKWFAKFQSCNFDVEDAPRSGKTAEAAEDTIKALVDANW</sequence>